<name>A0ABW6MRH7_9ACTN</name>
<evidence type="ECO:0000256" key="1">
    <source>
        <dbReference type="SAM" id="SignalP"/>
    </source>
</evidence>
<sequence length="190" mass="19311">MRHVARASVLAATCLSLAACSDGGGTSDPQPSPRTVLTFGQTADTAGADGKGTVQITPETVVYVDKAGAHAPEHDLFAVVTFKAGNRAKDVVTTTAAQGGFRWKTHGGKTVKAGNSEGAGSIAPDGFDDGGGKPTVRADTFQVNTVAFDITTVQKGGTLVYVDGDGVAFHWKVPFTSSGATADALKSALK</sequence>
<comment type="caution">
    <text evidence="2">The sequence shown here is derived from an EMBL/GenBank/DDBJ whole genome shotgun (WGS) entry which is preliminary data.</text>
</comment>
<protein>
    <recommendedName>
        <fullName evidence="4">Lipoprotein</fullName>
    </recommendedName>
</protein>
<dbReference type="Proteomes" id="UP001601422">
    <property type="component" value="Unassembled WGS sequence"/>
</dbReference>
<evidence type="ECO:0000313" key="3">
    <source>
        <dbReference type="Proteomes" id="UP001601422"/>
    </source>
</evidence>
<dbReference type="PROSITE" id="PS51257">
    <property type="entry name" value="PROKAR_LIPOPROTEIN"/>
    <property type="match status" value="1"/>
</dbReference>
<organism evidence="2 3">
    <name type="scientific">Streptomyces tibetensis</name>
    <dbReference type="NCBI Taxonomy" id="2382123"/>
    <lineage>
        <taxon>Bacteria</taxon>
        <taxon>Bacillati</taxon>
        <taxon>Actinomycetota</taxon>
        <taxon>Actinomycetes</taxon>
        <taxon>Kitasatosporales</taxon>
        <taxon>Streptomycetaceae</taxon>
        <taxon>Streptomyces</taxon>
    </lineage>
</organism>
<accession>A0ABW6MRH7</accession>
<feature type="signal peptide" evidence="1">
    <location>
        <begin position="1"/>
        <end position="18"/>
    </location>
</feature>
<feature type="chain" id="PRO_5047267037" description="Lipoprotein" evidence="1">
    <location>
        <begin position="19"/>
        <end position="190"/>
    </location>
</feature>
<dbReference type="EMBL" id="JBIAJP010000001">
    <property type="protein sequence ID" value="MFF0003641.1"/>
    <property type="molecule type" value="Genomic_DNA"/>
</dbReference>
<keyword evidence="3" id="KW-1185">Reference proteome</keyword>
<evidence type="ECO:0000313" key="2">
    <source>
        <dbReference type="EMBL" id="MFF0003641.1"/>
    </source>
</evidence>
<reference evidence="2 3" key="1">
    <citation type="submission" date="2024-10" db="EMBL/GenBank/DDBJ databases">
        <title>The Natural Products Discovery Center: Release of the First 8490 Sequenced Strains for Exploring Actinobacteria Biosynthetic Diversity.</title>
        <authorList>
            <person name="Kalkreuter E."/>
            <person name="Kautsar S.A."/>
            <person name="Yang D."/>
            <person name="Bader C.D."/>
            <person name="Teijaro C.N."/>
            <person name="Fluegel L."/>
            <person name="Davis C.M."/>
            <person name="Simpson J.R."/>
            <person name="Lauterbach L."/>
            <person name="Steele A.D."/>
            <person name="Gui C."/>
            <person name="Meng S."/>
            <person name="Li G."/>
            <person name="Viehrig K."/>
            <person name="Ye F."/>
            <person name="Su P."/>
            <person name="Kiefer A.F."/>
            <person name="Nichols A."/>
            <person name="Cepeda A.J."/>
            <person name="Yan W."/>
            <person name="Fan B."/>
            <person name="Jiang Y."/>
            <person name="Adhikari A."/>
            <person name="Zheng C.-J."/>
            <person name="Schuster L."/>
            <person name="Cowan T.M."/>
            <person name="Smanski M.J."/>
            <person name="Chevrette M.G."/>
            <person name="De Carvalho L.P.S."/>
            <person name="Shen B."/>
        </authorList>
    </citation>
    <scope>NUCLEOTIDE SEQUENCE [LARGE SCALE GENOMIC DNA]</scope>
    <source>
        <strain evidence="2 3">NPDC005497</strain>
    </source>
</reference>
<proteinExistence type="predicted"/>
<keyword evidence="1" id="KW-0732">Signal</keyword>
<evidence type="ECO:0008006" key="4">
    <source>
        <dbReference type="Google" id="ProtNLM"/>
    </source>
</evidence>
<dbReference type="RefSeq" id="WP_361951078.1">
    <property type="nucleotide sequence ID" value="NZ_JBEXVS010000080.1"/>
</dbReference>
<gene>
    <name evidence="2" type="ORF">ACFYQT_09350</name>
</gene>